<dbReference type="EMBL" id="ML987189">
    <property type="protein sequence ID" value="KAF2255683.1"/>
    <property type="molecule type" value="Genomic_DNA"/>
</dbReference>
<accession>A0A6A6J2K1</accession>
<protein>
    <submittedName>
        <fullName evidence="1">Uncharacterized protein</fullName>
    </submittedName>
</protein>
<dbReference type="GeneID" id="54588116"/>
<organism evidence="1 2">
    <name type="scientific">Trematosphaeria pertusa</name>
    <dbReference type="NCBI Taxonomy" id="390896"/>
    <lineage>
        <taxon>Eukaryota</taxon>
        <taxon>Fungi</taxon>
        <taxon>Dikarya</taxon>
        <taxon>Ascomycota</taxon>
        <taxon>Pezizomycotina</taxon>
        <taxon>Dothideomycetes</taxon>
        <taxon>Pleosporomycetidae</taxon>
        <taxon>Pleosporales</taxon>
        <taxon>Massarineae</taxon>
        <taxon>Trematosphaeriaceae</taxon>
        <taxon>Trematosphaeria</taxon>
    </lineage>
</organism>
<reference evidence="1" key="1">
    <citation type="journal article" date="2020" name="Stud. Mycol.">
        <title>101 Dothideomycetes genomes: a test case for predicting lifestyles and emergence of pathogens.</title>
        <authorList>
            <person name="Haridas S."/>
            <person name="Albert R."/>
            <person name="Binder M."/>
            <person name="Bloem J."/>
            <person name="Labutti K."/>
            <person name="Salamov A."/>
            <person name="Andreopoulos B."/>
            <person name="Baker S."/>
            <person name="Barry K."/>
            <person name="Bills G."/>
            <person name="Bluhm B."/>
            <person name="Cannon C."/>
            <person name="Castanera R."/>
            <person name="Culley D."/>
            <person name="Daum C."/>
            <person name="Ezra D."/>
            <person name="Gonzalez J."/>
            <person name="Henrissat B."/>
            <person name="Kuo A."/>
            <person name="Liang C."/>
            <person name="Lipzen A."/>
            <person name="Lutzoni F."/>
            <person name="Magnuson J."/>
            <person name="Mondo S."/>
            <person name="Nolan M."/>
            <person name="Ohm R."/>
            <person name="Pangilinan J."/>
            <person name="Park H.-J."/>
            <person name="Ramirez L."/>
            <person name="Alfaro M."/>
            <person name="Sun H."/>
            <person name="Tritt A."/>
            <person name="Yoshinaga Y."/>
            <person name="Zwiers L.-H."/>
            <person name="Turgeon B."/>
            <person name="Goodwin S."/>
            <person name="Spatafora J."/>
            <person name="Crous P."/>
            <person name="Grigoriev I."/>
        </authorList>
    </citation>
    <scope>NUCLEOTIDE SEQUENCE</scope>
    <source>
        <strain evidence="1">CBS 122368</strain>
    </source>
</reference>
<proteinExistence type="predicted"/>
<dbReference type="AlphaFoldDB" id="A0A6A6J2K1"/>
<name>A0A6A6J2K1_9PLEO</name>
<sequence>MENCAARVQRQRRRRRTCAFASCGPSNWQLRAQRPGDWPLLRLPLLGRVAPSPVPRRPSNAVTCIVTRLQAIDCNFPSRSSTTRFMCDGQPPMRRLRCVQACGRMIQAISAVFLGRFWAIVDGSQDRVHQGRSILGEIAISLDTRRPPRLYCSRYNHSSFTASAPAKCCLLTADEIGRHRPSSA</sequence>
<dbReference type="Proteomes" id="UP000800094">
    <property type="component" value="Unassembled WGS sequence"/>
</dbReference>
<gene>
    <name evidence="1" type="ORF">BU26DRAFT_5910</name>
</gene>
<evidence type="ECO:0000313" key="2">
    <source>
        <dbReference type="Proteomes" id="UP000800094"/>
    </source>
</evidence>
<keyword evidence="2" id="KW-1185">Reference proteome</keyword>
<dbReference type="RefSeq" id="XP_033690687.1">
    <property type="nucleotide sequence ID" value="XM_033834786.1"/>
</dbReference>
<evidence type="ECO:0000313" key="1">
    <source>
        <dbReference type="EMBL" id="KAF2255683.1"/>
    </source>
</evidence>